<dbReference type="eggNOG" id="ENOG5030J4N">
    <property type="taxonomic scope" value="Bacteria"/>
</dbReference>
<dbReference type="KEGG" id="dal:Dalk_2807"/>
<keyword evidence="3" id="KW-1185">Reference proteome</keyword>
<dbReference type="AlphaFoldDB" id="B8FKX6"/>
<dbReference type="Proteomes" id="UP000000739">
    <property type="component" value="Chromosome"/>
</dbReference>
<reference evidence="2 3" key="1">
    <citation type="journal article" date="2012" name="Environ. Microbiol.">
        <title>The genome sequence of Desulfatibacillum alkenivorans AK-01: a blueprint for anaerobic alkane oxidation.</title>
        <authorList>
            <person name="Callaghan A.V."/>
            <person name="Morris B.E."/>
            <person name="Pereira I.A."/>
            <person name="McInerney M.J."/>
            <person name="Austin R.N."/>
            <person name="Groves J.T."/>
            <person name="Kukor J.J."/>
            <person name="Suflita J.M."/>
            <person name="Young L.Y."/>
            <person name="Zylstra G.J."/>
            <person name="Wawrik B."/>
        </authorList>
    </citation>
    <scope>NUCLEOTIDE SEQUENCE [LARGE SCALE GENOMIC DNA]</scope>
    <source>
        <strain evidence="2 3">AK-01</strain>
    </source>
</reference>
<dbReference type="RefSeq" id="WP_015947568.1">
    <property type="nucleotide sequence ID" value="NC_011768.1"/>
</dbReference>
<accession>B8FKX6</accession>
<proteinExistence type="predicted"/>
<feature type="region of interest" description="Disordered" evidence="1">
    <location>
        <begin position="1"/>
        <end position="26"/>
    </location>
</feature>
<evidence type="ECO:0000256" key="1">
    <source>
        <dbReference type="SAM" id="MobiDB-lite"/>
    </source>
</evidence>
<dbReference type="EMBL" id="CP001322">
    <property type="protein sequence ID" value="ACL04498.1"/>
    <property type="molecule type" value="Genomic_DNA"/>
</dbReference>
<name>B8FKX6_DESAL</name>
<evidence type="ECO:0000313" key="3">
    <source>
        <dbReference type="Proteomes" id="UP000000739"/>
    </source>
</evidence>
<protein>
    <submittedName>
        <fullName evidence="2">Uncharacterized protein</fullName>
    </submittedName>
</protein>
<dbReference type="HOGENOM" id="CLU_351177_0_0_7"/>
<organism evidence="2 3">
    <name type="scientific">Desulfatibacillum aliphaticivorans</name>
    <dbReference type="NCBI Taxonomy" id="218208"/>
    <lineage>
        <taxon>Bacteria</taxon>
        <taxon>Pseudomonadati</taxon>
        <taxon>Thermodesulfobacteriota</taxon>
        <taxon>Desulfobacteria</taxon>
        <taxon>Desulfobacterales</taxon>
        <taxon>Desulfatibacillaceae</taxon>
        <taxon>Desulfatibacillum</taxon>
    </lineage>
</organism>
<evidence type="ECO:0000313" key="2">
    <source>
        <dbReference type="EMBL" id="ACL04498.1"/>
    </source>
</evidence>
<gene>
    <name evidence="2" type="ordered locus">Dalk_2807</name>
</gene>
<sequence length="801" mass="88389">MQVPRDISRESLGGAPGTRVPQPITVNGRGEVSNAIGNLGHAVGSLADVLARRDVERQEEEDERASFEASIAFDDFTRTAYHSMVNLRGADAIGIVDNARKTFQEKIREIKSGLANPRQQKTFNTLAESHSGTILDKLAAHEVKQEWQRKADTLDASLISKENKVRDLALEGSPEEAAAEMRLHLDMIERFYPGIDTTMDRNKAGNALLKAYLNEVVEKYPQEITQAAGVFQAAFLEDGGEIGFNGRLPAEDMARLLARAGQKMKLERDRTMKLVKQQVSQLAKDDLSSLRNTGEGRPDALGTIMELMGPEAAALHAEDQRYSKKQFTVSRSLETATPAEAMRILDGLKPVSGEYGFARNQDFYDWAVSFHEKEMRQDIAEAKDEVEALMKDDLSSLLYTGKGVAGAVDTIRARIGDKTAAQHAEKQAIALERFQALQSLKSADPEQAKAILEGLTPIAGAPGFAEDQDLFEYAVSTYQDIAKALTTDPAGYAASVLDEEDRTSEQILEEQRRLGVPEHAVSVLPKAQAMSIVTALESSGNLADSMVALQQQYGADNWPIVYRDLVNAGLSPETQVLASMDRPEQANARKVIGEGVRTGEKAMKELLGSEANIISASIDDAVTEEMQEFNQTFLGGGYSRERFKQLEGYTRAVKLGIMAMVAKEGVEVKDAAKEVVSAVLNSQYEYPEINGYKFRVPATYDQRLIERRAKFAVKKMSDNIQVLVPSAAYSEIPKERQKEVYVQSLRDSGYWVTNETETGLVMFNQLGEPVLFDNGERYEVLFDHLINPPNGFSIKVSGRPE</sequence>